<dbReference type="AlphaFoldDB" id="A0A1I0B6U6"/>
<sequence>MSYLVLKNFRDIDDNMHHYHEGDNYPREGYEPSEERIKELSSKENRVKRKLIVKVDEPQENKLSVDDSGENEKFPKHTGGGYYELSNGEKIRGKEEAIAAENALIEEVKEDDE</sequence>
<keyword evidence="3" id="KW-1185">Reference proteome</keyword>
<dbReference type="Proteomes" id="UP000199095">
    <property type="component" value="Unassembled WGS sequence"/>
</dbReference>
<dbReference type="EMBL" id="FOHJ01000002">
    <property type="protein sequence ID" value="SET02123.1"/>
    <property type="molecule type" value="Genomic_DNA"/>
</dbReference>
<evidence type="ECO:0000313" key="3">
    <source>
        <dbReference type="Proteomes" id="UP000199095"/>
    </source>
</evidence>
<dbReference type="RefSeq" id="WP_177167147.1">
    <property type="nucleotide sequence ID" value="NZ_FOHJ01000002.1"/>
</dbReference>
<reference evidence="3" key="1">
    <citation type="submission" date="2016-10" db="EMBL/GenBank/DDBJ databases">
        <authorList>
            <person name="Varghese N."/>
            <person name="Submissions S."/>
        </authorList>
    </citation>
    <scope>NUCLEOTIDE SEQUENCE [LARGE SCALE GENOMIC DNA]</scope>
    <source>
        <strain evidence="3">CGMCC 1.3566</strain>
    </source>
</reference>
<name>A0A1I0B6U6_9BACI</name>
<evidence type="ECO:0000313" key="2">
    <source>
        <dbReference type="EMBL" id="SET02123.1"/>
    </source>
</evidence>
<feature type="region of interest" description="Disordered" evidence="1">
    <location>
        <begin position="20"/>
        <end position="42"/>
    </location>
</feature>
<accession>A0A1I0B6U6</accession>
<feature type="compositionally biased region" description="Basic and acidic residues" evidence="1">
    <location>
        <begin position="59"/>
        <end position="75"/>
    </location>
</feature>
<gene>
    <name evidence="2" type="ORF">SAMN05421676_102357</name>
</gene>
<proteinExistence type="predicted"/>
<evidence type="ECO:0000256" key="1">
    <source>
        <dbReference type="SAM" id="MobiDB-lite"/>
    </source>
</evidence>
<feature type="region of interest" description="Disordered" evidence="1">
    <location>
        <begin position="59"/>
        <end position="87"/>
    </location>
</feature>
<protein>
    <submittedName>
        <fullName evidence="2">Uncharacterized protein</fullName>
    </submittedName>
</protein>
<organism evidence="2 3">
    <name type="scientific">Salinibacillus kushneri</name>
    <dbReference type="NCBI Taxonomy" id="237682"/>
    <lineage>
        <taxon>Bacteria</taxon>
        <taxon>Bacillati</taxon>
        <taxon>Bacillota</taxon>
        <taxon>Bacilli</taxon>
        <taxon>Bacillales</taxon>
        <taxon>Bacillaceae</taxon>
        <taxon>Salinibacillus</taxon>
    </lineage>
</organism>
<dbReference type="STRING" id="237682.SAMN05421676_102357"/>